<dbReference type="AlphaFoldDB" id="A0A9N9MCT9"/>
<evidence type="ECO:0000313" key="9">
    <source>
        <dbReference type="Proteomes" id="UP001152799"/>
    </source>
</evidence>
<feature type="region of interest" description="Disordered" evidence="7">
    <location>
        <begin position="873"/>
        <end position="931"/>
    </location>
</feature>
<evidence type="ECO:0008006" key="10">
    <source>
        <dbReference type="Google" id="ProtNLM"/>
    </source>
</evidence>
<evidence type="ECO:0000256" key="1">
    <source>
        <dbReference type="ARBA" id="ARBA00004123"/>
    </source>
</evidence>
<evidence type="ECO:0000313" key="8">
    <source>
        <dbReference type="EMBL" id="CAG9759691.1"/>
    </source>
</evidence>
<comment type="similarity">
    <text evidence="6">Belongs to the PRP39 family.</text>
</comment>
<protein>
    <recommendedName>
        <fullName evidence="10">Pre-mRNA-processing factor 39</fullName>
    </recommendedName>
</protein>
<feature type="compositionally biased region" description="Basic and acidic residues" evidence="7">
    <location>
        <begin position="46"/>
        <end position="56"/>
    </location>
</feature>
<keyword evidence="3" id="KW-0677">Repeat</keyword>
<feature type="compositionally biased region" description="Basic and acidic residues" evidence="7">
    <location>
        <begin position="165"/>
        <end position="180"/>
    </location>
</feature>
<keyword evidence="4" id="KW-0508">mRNA splicing</keyword>
<dbReference type="Pfam" id="PF23241">
    <property type="entry name" value="HAT_PRP39_C"/>
    <property type="match status" value="1"/>
</dbReference>
<evidence type="ECO:0000256" key="6">
    <source>
        <dbReference type="ARBA" id="ARBA00038019"/>
    </source>
</evidence>
<feature type="compositionally biased region" description="Basic and acidic residues" evidence="7">
    <location>
        <begin position="11"/>
        <end position="28"/>
    </location>
</feature>
<dbReference type="Gene3D" id="1.25.40.10">
    <property type="entry name" value="Tetratricopeptide repeat domain"/>
    <property type="match status" value="2"/>
</dbReference>
<proteinExistence type="inferred from homology"/>
<dbReference type="InterPro" id="IPR011990">
    <property type="entry name" value="TPR-like_helical_dom_sf"/>
</dbReference>
<keyword evidence="9" id="KW-1185">Reference proteome</keyword>
<keyword evidence="2" id="KW-0507">mRNA processing</keyword>
<dbReference type="FunFam" id="1.25.40.10:FF:000091">
    <property type="entry name" value="Pre-mRNA-processing factor 39"/>
    <property type="match status" value="1"/>
</dbReference>
<sequence length="977" mass="112452">MSDQESTEDVPDPKRSGEEVKTVGKPIEEPCFASSKEAVVQEVISDDDKTEEKLQPTEEVEQLKQVQLDEDKIPETSDSAICQLYTSQEEEIISSTSQDQLQNKAGVMNDIAMLEGIIYTNQKIEQEIGSNVDEMKIDDISEEKEQSSPLTEVEIKKAGTIEGIGVEKQENGFHQEEKQENGLAQDMEAIDVKENTDDVKAKTDDVKENTDGVKKDSDEVKENSDDAKKEEKIDETECISDDELPAPPVEKVPETEEVSDEELPGPKLAELPADTEVVSEDELTSPKTPKKDEKADEIMDHEVKEKESSKRKHGHHSSGSATEGGETPPKKTKEEKTEKQKGGDAAKTKPKKLPELDKYWKAVDDDPTDFTGWTYLLQYVDQENDMKAAREAYDAFLSHYPYCYGYWRKYAEYEKRKGHKKKCEEVIERGLKAIPQSVDLWMHYLSHIKTCKGEDEEYIRTQFERAISACGLEFRADGLWEAYIQWETDGKRVQKVTSIYDRLLAVPIYLYTTHFDNFQEHVASNSPNKILGVDEFMAIRKEVRTTLKSEEKPENVDLPPGDEDTKLYTTDDESKAIRERIITTRRKVHKQTANAVQARWNFEEGIKRPYFHVKPLERCQLKNWHAYLDYEIGQGDKQRIAILFERCLIACALYEEFWMKYISFLESRDKKKNTDQEQRIREIYERACTIHHLKKPNLHLQWSLFEENCGNVIRAAAILENLEKQVPNLLSIAYGRINLERRQKKFQQCCDLFEHYMGNFKNKLIVSHIAVKYSRFCLNLLDDFGKAREILKSANVKDPNNPRLYLQLVDLLMQSKNFNAKEVLEVLDEFLAKDNVDPDQKVLFAQRKLLFLEDYSDNIASVKAAKEQYQKCLQKSTKKMPKKKENTSDFSTPSSSRKRDKESSSTPQGQSSSGSYSYGNSSGHQSSYNYAGSQQGQYHYQQYGQGDQYQYQNWQYPPQGGYGGYNQWGGYTGGYHY</sequence>
<dbReference type="GO" id="GO:0005685">
    <property type="term" value="C:U1 snRNP"/>
    <property type="evidence" value="ECO:0007669"/>
    <property type="project" value="TreeGrafter"/>
</dbReference>
<organism evidence="8 9">
    <name type="scientific">Ceutorhynchus assimilis</name>
    <name type="common">cabbage seed weevil</name>
    <dbReference type="NCBI Taxonomy" id="467358"/>
    <lineage>
        <taxon>Eukaryota</taxon>
        <taxon>Metazoa</taxon>
        <taxon>Ecdysozoa</taxon>
        <taxon>Arthropoda</taxon>
        <taxon>Hexapoda</taxon>
        <taxon>Insecta</taxon>
        <taxon>Pterygota</taxon>
        <taxon>Neoptera</taxon>
        <taxon>Endopterygota</taxon>
        <taxon>Coleoptera</taxon>
        <taxon>Polyphaga</taxon>
        <taxon>Cucujiformia</taxon>
        <taxon>Curculionidae</taxon>
        <taxon>Ceutorhynchinae</taxon>
        <taxon>Ceutorhynchus</taxon>
    </lineage>
</organism>
<evidence type="ECO:0000256" key="3">
    <source>
        <dbReference type="ARBA" id="ARBA00022737"/>
    </source>
</evidence>
<feature type="compositionally biased region" description="Basic and acidic residues" evidence="7">
    <location>
        <begin position="328"/>
        <end position="350"/>
    </location>
</feature>
<evidence type="ECO:0000256" key="4">
    <source>
        <dbReference type="ARBA" id="ARBA00023187"/>
    </source>
</evidence>
<feature type="compositionally biased region" description="Basic and acidic residues" evidence="7">
    <location>
        <begin position="190"/>
        <end position="232"/>
    </location>
</feature>
<reference evidence="8" key="1">
    <citation type="submission" date="2022-01" db="EMBL/GenBank/DDBJ databases">
        <authorList>
            <person name="King R."/>
        </authorList>
    </citation>
    <scope>NUCLEOTIDE SEQUENCE</scope>
</reference>
<dbReference type="InterPro" id="IPR003107">
    <property type="entry name" value="HAT"/>
</dbReference>
<evidence type="ECO:0000256" key="2">
    <source>
        <dbReference type="ARBA" id="ARBA00022664"/>
    </source>
</evidence>
<dbReference type="SMART" id="SM00386">
    <property type="entry name" value="HAT"/>
    <property type="match status" value="6"/>
</dbReference>
<dbReference type="EMBL" id="OU892277">
    <property type="protein sequence ID" value="CAG9759691.1"/>
    <property type="molecule type" value="Genomic_DNA"/>
</dbReference>
<dbReference type="GO" id="GO:0000395">
    <property type="term" value="P:mRNA 5'-splice site recognition"/>
    <property type="evidence" value="ECO:0007669"/>
    <property type="project" value="TreeGrafter"/>
</dbReference>
<dbReference type="GO" id="GO:0071004">
    <property type="term" value="C:U2-type prespliceosome"/>
    <property type="evidence" value="ECO:0007669"/>
    <property type="project" value="TreeGrafter"/>
</dbReference>
<dbReference type="PANTHER" id="PTHR17204:SF5">
    <property type="entry name" value="PRE-MRNA-PROCESSING FACTOR 39"/>
    <property type="match status" value="1"/>
</dbReference>
<dbReference type="SUPFAM" id="SSF48452">
    <property type="entry name" value="TPR-like"/>
    <property type="match status" value="1"/>
</dbReference>
<name>A0A9N9MCT9_9CUCU</name>
<dbReference type="Pfam" id="PF23240">
    <property type="entry name" value="HAT_PRP39_N"/>
    <property type="match status" value="1"/>
</dbReference>
<feature type="region of interest" description="Disordered" evidence="7">
    <location>
        <begin position="165"/>
        <end position="350"/>
    </location>
</feature>
<feature type="compositionally biased region" description="Low complexity" evidence="7">
    <location>
        <begin position="317"/>
        <end position="327"/>
    </location>
</feature>
<feature type="region of interest" description="Disordered" evidence="7">
    <location>
        <begin position="1"/>
        <end position="61"/>
    </location>
</feature>
<feature type="compositionally biased region" description="Acidic residues" evidence="7">
    <location>
        <begin position="1"/>
        <end position="10"/>
    </location>
</feature>
<dbReference type="GO" id="GO:0000243">
    <property type="term" value="C:commitment complex"/>
    <property type="evidence" value="ECO:0007669"/>
    <property type="project" value="TreeGrafter"/>
</dbReference>
<keyword evidence="5" id="KW-0539">Nucleus</keyword>
<evidence type="ECO:0000256" key="7">
    <source>
        <dbReference type="SAM" id="MobiDB-lite"/>
    </source>
</evidence>
<feature type="compositionally biased region" description="Basic and acidic residues" evidence="7">
    <location>
        <begin position="289"/>
        <end position="308"/>
    </location>
</feature>
<evidence type="ECO:0000256" key="5">
    <source>
        <dbReference type="ARBA" id="ARBA00023242"/>
    </source>
</evidence>
<dbReference type="OrthoDB" id="10265668at2759"/>
<dbReference type="PANTHER" id="PTHR17204">
    <property type="entry name" value="PRE-MRNA PROCESSING PROTEIN PRP39-RELATED"/>
    <property type="match status" value="1"/>
</dbReference>
<feature type="compositionally biased region" description="Acidic residues" evidence="7">
    <location>
        <begin position="233"/>
        <end position="244"/>
    </location>
</feature>
<dbReference type="Proteomes" id="UP001152799">
    <property type="component" value="Chromosome 1"/>
</dbReference>
<feature type="compositionally biased region" description="Low complexity" evidence="7">
    <location>
        <begin position="904"/>
        <end position="931"/>
    </location>
</feature>
<comment type="subcellular location">
    <subcellularLocation>
        <location evidence="1">Nucleus</location>
    </subcellularLocation>
</comment>
<dbReference type="GO" id="GO:0030627">
    <property type="term" value="F:pre-mRNA 5'-splice site binding"/>
    <property type="evidence" value="ECO:0007669"/>
    <property type="project" value="TreeGrafter"/>
</dbReference>
<dbReference type="InterPro" id="IPR059164">
    <property type="entry name" value="HAT_PRP39_C"/>
</dbReference>
<gene>
    <name evidence="8" type="ORF">CEUTPL_LOCUS433</name>
</gene>
<accession>A0A9N9MCT9</accession>